<dbReference type="Pfam" id="PF00076">
    <property type="entry name" value="RRM_1"/>
    <property type="match status" value="1"/>
</dbReference>
<keyword evidence="1" id="KW-0694">RNA-binding</keyword>
<name>A0A409WBZ5_9AGAR</name>
<organism evidence="3 4">
    <name type="scientific">Gymnopilus dilepis</name>
    <dbReference type="NCBI Taxonomy" id="231916"/>
    <lineage>
        <taxon>Eukaryota</taxon>
        <taxon>Fungi</taxon>
        <taxon>Dikarya</taxon>
        <taxon>Basidiomycota</taxon>
        <taxon>Agaricomycotina</taxon>
        <taxon>Agaricomycetes</taxon>
        <taxon>Agaricomycetidae</taxon>
        <taxon>Agaricales</taxon>
        <taxon>Agaricineae</taxon>
        <taxon>Hymenogastraceae</taxon>
        <taxon>Gymnopilus</taxon>
    </lineage>
</organism>
<dbReference type="AlphaFoldDB" id="A0A409WBZ5"/>
<protein>
    <recommendedName>
        <fullName evidence="2">RRM domain-containing protein</fullName>
    </recommendedName>
</protein>
<dbReference type="PANTHER" id="PTHR45735:SF2">
    <property type="entry name" value="CLEAVAGE STIMULATION FACTOR SUBUNIT 2"/>
    <property type="match status" value="1"/>
</dbReference>
<gene>
    <name evidence="3" type="ORF">CVT26_005115</name>
</gene>
<dbReference type="GO" id="GO:0005847">
    <property type="term" value="C:mRNA cleavage and polyadenylation specificity factor complex"/>
    <property type="evidence" value="ECO:0007669"/>
    <property type="project" value="TreeGrafter"/>
</dbReference>
<dbReference type="InterPro" id="IPR035979">
    <property type="entry name" value="RBD_domain_sf"/>
</dbReference>
<dbReference type="STRING" id="231916.A0A409WBZ5"/>
<dbReference type="PROSITE" id="PS50102">
    <property type="entry name" value="RRM"/>
    <property type="match status" value="1"/>
</dbReference>
<evidence type="ECO:0000259" key="2">
    <source>
        <dbReference type="PROSITE" id="PS50102"/>
    </source>
</evidence>
<dbReference type="GO" id="GO:0003729">
    <property type="term" value="F:mRNA binding"/>
    <property type="evidence" value="ECO:0007669"/>
    <property type="project" value="TreeGrafter"/>
</dbReference>
<proteinExistence type="predicted"/>
<sequence length="246" mass="26675">MTGNSKVVFVSRSLLDKHLVGNLPYDVTEEEVIKVFKPVGKVKGFRLVFDKTTSRPKGFGFCEFQTAEAALSAVAILDDVSCGGRSLRVRLAEADPLLEGKYTYRGEIVNQPSPRAFHASVVQSVRSNADDAEEFLLNLPAGIPLRGGYSVVGLITQTLATIPPSRLLDVLRDMKTMPARIPTPSKSFVIDHPHLARVLLVEHPQLSYALARALVLRGIVESSSLDRISLASSPTAGACHDRSGIK</sequence>
<keyword evidence="4" id="KW-1185">Reference proteome</keyword>
<dbReference type="OrthoDB" id="272703at2759"/>
<evidence type="ECO:0000313" key="4">
    <source>
        <dbReference type="Proteomes" id="UP000284706"/>
    </source>
</evidence>
<dbReference type="EMBL" id="NHYE01005205">
    <property type="protein sequence ID" value="PPQ76011.1"/>
    <property type="molecule type" value="Genomic_DNA"/>
</dbReference>
<dbReference type="Pfam" id="PF14327">
    <property type="entry name" value="CSTF2_hinge"/>
    <property type="match status" value="1"/>
</dbReference>
<reference evidence="3 4" key="1">
    <citation type="journal article" date="2018" name="Evol. Lett.">
        <title>Horizontal gene cluster transfer increased hallucinogenic mushroom diversity.</title>
        <authorList>
            <person name="Reynolds H.T."/>
            <person name="Vijayakumar V."/>
            <person name="Gluck-Thaler E."/>
            <person name="Korotkin H.B."/>
            <person name="Matheny P.B."/>
            <person name="Slot J.C."/>
        </authorList>
    </citation>
    <scope>NUCLEOTIDE SEQUENCE [LARGE SCALE GENOMIC DNA]</scope>
    <source>
        <strain evidence="3 4">SRW20</strain>
    </source>
</reference>
<dbReference type="InterPro" id="IPR012677">
    <property type="entry name" value="Nucleotide-bd_a/b_plait_sf"/>
</dbReference>
<evidence type="ECO:0000313" key="3">
    <source>
        <dbReference type="EMBL" id="PPQ76011.1"/>
    </source>
</evidence>
<dbReference type="SUPFAM" id="SSF54928">
    <property type="entry name" value="RNA-binding domain, RBD"/>
    <property type="match status" value="1"/>
</dbReference>
<dbReference type="InParanoid" id="A0A409WBZ5"/>
<evidence type="ECO:0000256" key="1">
    <source>
        <dbReference type="PROSITE-ProRule" id="PRU00176"/>
    </source>
</evidence>
<dbReference type="SMART" id="SM00360">
    <property type="entry name" value="RRM"/>
    <property type="match status" value="1"/>
</dbReference>
<dbReference type="Gene3D" id="1.25.40.630">
    <property type="match status" value="1"/>
</dbReference>
<dbReference type="PANTHER" id="PTHR45735">
    <property type="entry name" value="CLEAVAGE STIMULATION FACTOR SUBUNIT 2"/>
    <property type="match status" value="1"/>
</dbReference>
<dbReference type="InterPro" id="IPR000504">
    <property type="entry name" value="RRM_dom"/>
</dbReference>
<feature type="domain" description="RRM" evidence="2">
    <location>
        <begin position="16"/>
        <end position="94"/>
    </location>
</feature>
<accession>A0A409WBZ5</accession>
<dbReference type="InterPro" id="IPR025742">
    <property type="entry name" value="CSTF2_hinge"/>
</dbReference>
<dbReference type="Proteomes" id="UP000284706">
    <property type="component" value="Unassembled WGS sequence"/>
</dbReference>
<dbReference type="Gene3D" id="3.30.70.330">
    <property type="match status" value="1"/>
</dbReference>
<comment type="caution">
    <text evidence="3">The sequence shown here is derived from an EMBL/GenBank/DDBJ whole genome shotgun (WGS) entry which is preliminary data.</text>
</comment>